<dbReference type="PRINTS" id="PR00344">
    <property type="entry name" value="BCTRLSENSOR"/>
</dbReference>
<dbReference type="InterPro" id="IPR005467">
    <property type="entry name" value="His_kinase_dom"/>
</dbReference>
<dbReference type="Pfam" id="PF13426">
    <property type="entry name" value="PAS_9"/>
    <property type="match status" value="1"/>
</dbReference>
<dbReference type="SUPFAM" id="SSF55785">
    <property type="entry name" value="PYP-like sensor domain (PAS domain)"/>
    <property type="match status" value="5"/>
</dbReference>
<dbReference type="Pfam" id="PF02518">
    <property type="entry name" value="HATPase_c"/>
    <property type="match status" value="1"/>
</dbReference>
<evidence type="ECO:0000256" key="7">
    <source>
        <dbReference type="SAM" id="Coils"/>
    </source>
</evidence>
<evidence type="ECO:0000256" key="2">
    <source>
        <dbReference type="ARBA" id="ARBA00012438"/>
    </source>
</evidence>
<dbReference type="RefSeq" id="WP_252664077.1">
    <property type="nucleotide sequence ID" value="NZ_CP098611.1"/>
</dbReference>
<dbReference type="Proteomes" id="UP001056708">
    <property type="component" value="Chromosome"/>
</dbReference>
<dbReference type="CDD" id="cd00082">
    <property type="entry name" value="HisKA"/>
    <property type="match status" value="1"/>
</dbReference>
<evidence type="ECO:0000259" key="8">
    <source>
        <dbReference type="PROSITE" id="PS50109"/>
    </source>
</evidence>
<dbReference type="InterPro" id="IPR035965">
    <property type="entry name" value="PAS-like_dom_sf"/>
</dbReference>
<dbReference type="CDD" id="cd00130">
    <property type="entry name" value="PAS"/>
    <property type="match status" value="5"/>
</dbReference>
<reference evidence="11" key="1">
    <citation type="submission" date="2022-06" db="EMBL/GenBank/DDBJ databases">
        <title>Genome sequence of Phormidium yuhuli AB48 isolated from an industrial photobioreactor environment.</title>
        <authorList>
            <person name="Qiu Y."/>
            <person name="Noonan A.J.C."/>
            <person name="Dofher K."/>
            <person name="Koch M."/>
            <person name="Kieft B."/>
            <person name="Lin X."/>
            <person name="Ziels R.M."/>
            <person name="Hallam S.J."/>
        </authorList>
    </citation>
    <scope>NUCLEOTIDE SEQUENCE</scope>
    <source>
        <strain evidence="11">AB48</strain>
    </source>
</reference>
<dbReference type="InterPro" id="IPR036890">
    <property type="entry name" value="HATPase_C_sf"/>
</dbReference>
<dbReference type="NCBIfam" id="TIGR00229">
    <property type="entry name" value="sensory_box"/>
    <property type="match status" value="3"/>
</dbReference>
<accession>A0ABY5AV39</accession>
<comment type="catalytic activity">
    <reaction evidence="1">
        <text>ATP + protein L-histidine = ADP + protein N-phospho-L-histidine.</text>
        <dbReference type="EC" id="2.7.13.3"/>
    </reaction>
</comment>
<dbReference type="InterPro" id="IPR052162">
    <property type="entry name" value="Sensor_kinase/Photoreceptor"/>
</dbReference>
<dbReference type="InterPro" id="IPR001610">
    <property type="entry name" value="PAC"/>
</dbReference>
<dbReference type="SMART" id="SM00388">
    <property type="entry name" value="HisKA"/>
    <property type="match status" value="1"/>
</dbReference>
<dbReference type="SUPFAM" id="SSF55874">
    <property type="entry name" value="ATPase domain of HSP90 chaperone/DNA topoisomerase II/histidine kinase"/>
    <property type="match status" value="1"/>
</dbReference>
<dbReference type="Gene3D" id="3.30.565.10">
    <property type="entry name" value="Histidine kinase-like ATPase, C-terminal domain"/>
    <property type="match status" value="1"/>
</dbReference>
<proteinExistence type="predicted"/>
<name>A0ABY5AV39_9CYAN</name>
<dbReference type="InterPro" id="IPR003594">
    <property type="entry name" value="HATPase_dom"/>
</dbReference>
<dbReference type="SMART" id="SM00091">
    <property type="entry name" value="PAS"/>
    <property type="match status" value="5"/>
</dbReference>
<dbReference type="SUPFAM" id="SSF47384">
    <property type="entry name" value="Homodimeric domain of signal transducing histidine kinase"/>
    <property type="match status" value="1"/>
</dbReference>
<sequence>MSHSSQAFPNHTAEAFDALFAVTIDGLLIFDSGGDCQAANPAACDLFQVSSDQLIGRDRQDILNSLEDRGLTEHPNLQDHIGEGWLRRKDGTICYIDYHTHVNFLEQYDLVILRDITLQKQTSEPNLATSQENLQSLFELSPFGIILNSLDGQFLEANPAVLTLTGYSLEELKTLTYWDLTPLDYAEEEAQHLDSLQRIGRYGPYRKEYIHKQGYRIPVELTGVLITGTDGQPYIWSIITDISQRLEAERALEESHIRLQLALDAANIGTWDWNPQTGVITFDPLMKAMLGYESHELENRIEEWESRLHPDDLPSINQKLDAHFQGQTHTYQSEHRTRCKDGSYKWTLDRGRIVDYNKEGQPIRFLGIYQDIDERKTNELVLRRVTKQLQKAQEFAHLGYWSLDIATQTLTWSDEVFYIFGLTPEMGEPDFEEHLKIYDPEQRSFILERVTEAQQGTPQNFDSHFRLPNNETRYVNIRIEAEWQNQEPVRVFGIIIDITDRHTEAALRASEEKLRSLFELSPLGITLNQIDGNFIEANAAFCTMLGYSLAELSELCSKDLTAANYEEFEVQKLQDLQTNGRYGPYQKEYLHKNGHRIPVEISGAQVGNSQDYVWSIIMDIRERKQAEAQLQQLLNNSQAKSQELQQAYRELQEAQVQLIQSEKMSSLGQLVAGIAHEINNPISFIYGNLEPASNYVQDLLALIRLYKTQTQDDIPEVVNLSQTIDLEFIEEDFPKIIQSMKMGASRIQDIVTSLRTFSRLDEADCKAVDLHLNLESTLILLQNRLNGRGGTPEIRVVKQYGDLPPITCYIGLLNQVFINLLSNAIDAIEAKQKQNRSPKYQGLITITTATTATAEVLITIADNGKGMTANEQSRLFNPFFTTKPIGQGTGMGLPISYQIITQNHSGVLRFQSQPGVGSEFTIQIPMAIPNGSAVHKHSAAS</sequence>
<feature type="domain" description="PAC" evidence="10">
    <location>
        <begin position="331"/>
        <end position="384"/>
    </location>
</feature>
<gene>
    <name evidence="11" type="ORF">NEA10_04540</name>
</gene>
<dbReference type="InterPro" id="IPR013655">
    <property type="entry name" value="PAS_fold_3"/>
</dbReference>
<dbReference type="PROSITE" id="PS50109">
    <property type="entry name" value="HIS_KIN"/>
    <property type="match status" value="1"/>
</dbReference>
<dbReference type="Pfam" id="PF08447">
    <property type="entry name" value="PAS_3"/>
    <property type="match status" value="1"/>
</dbReference>
<dbReference type="EC" id="2.7.13.3" evidence="2"/>
<keyword evidence="6" id="KW-0902">Two-component regulatory system</keyword>
<dbReference type="EMBL" id="CP098611">
    <property type="protein sequence ID" value="USR91998.1"/>
    <property type="molecule type" value="Genomic_DNA"/>
</dbReference>
<evidence type="ECO:0000256" key="4">
    <source>
        <dbReference type="ARBA" id="ARBA00022679"/>
    </source>
</evidence>
<evidence type="ECO:0000256" key="3">
    <source>
        <dbReference type="ARBA" id="ARBA00022553"/>
    </source>
</evidence>
<protein>
    <recommendedName>
        <fullName evidence="2">histidine kinase</fullName>
        <ecNumber evidence="2">2.7.13.3</ecNumber>
    </recommendedName>
</protein>
<organism evidence="11 12">
    <name type="scientific">Phormidium yuhuli AB48</name>
    <dbReference type="NCBI Taxonomy" id="2940671"/>
    <lineage>
        <taxon>Bacteria</taxon>
        <taxon>Bacillati</taxon>
        <taxon>Cyanobacteriota</taxon>
        <taxon>Cyanophyceae</taxon>
        <taxon>Oscillatoriophycideae</taxon>
        <taxon>Oscillatoriales</taxon>
        <taxon>Oscillatoriaceae</taxon>
        <taxon>Phormidium</taxon>
        <taxon>Phormidium yuhuli</taxon>
    </lineage>
</organism>
<dbReference type="InterPro" id="IPR000700">
    <property type="entry name" value="PAS-assoc_C"/>
</dbReference>
<dbReference type="Pfam" id="PF13188">
    <property type="entry name" value="PAS_8"/>
    <property type="match status" value="2"/>
</dbReference>
<evidence type="ECO:0000256" key="1">
    <source>
        <dbReference type="ARBA" id="ARBA00000085"/>
    </source>
</evidence>
<dbReference type="Gene3D" id="1.10.287.130">
    <property type="match status" value="1"/>
</dbReference>
<dbReference type="InterPro" id="IPR000014">
    <property type="entry name" value="PAS"/>
</dbReference>
<keyword evidence="4" id="KW-0808">Transferase</keyword>
<keyword evidence="3" id="KW-0597">Phosphoprotein</keyword>
<evidence type="ECO:0000313" key="11">
    <source>
        <dbReference type="EMBL" id="USR91998.1"/>
    </source>
</evidence>
<dbReference type="PANTHER" id="PTHR43304">
    <property type="entry name" value="PHYTOCHROME-LIKE PROTEIN CPH1"/>
    <property type="match status" value="1"/>
</dbReference>
<feature type="coiled-coil region" evidence="7">
    <location>
        <begin position="616"/>
        <end position="664"/>
    </location>
</feature>
<evidence type="ECO:0000256" key="5">
    <source>
        <dbReference type="ARBA" id="ARBA00022777"/>
    </source>
</evidence>
<keyword evidence="5" id="KW-0418">Kinase</keyword>
<dbReference type="SMART" id="SM00387">
    <property type="entry name" value="HATPase_c"/>
    <property type="match status" value="1"/>
</dbReference>
<dbReference type="InterPro" id="IPR004358">
    <property type="entry name" value="Sig_transdc_His_kin-like_C"/>
</dbReference>
<evidence type="ECO:0000259" key="10">
    <source>
        <dbReference type="PROSITE" id="PS50113"/>
    </source>
</evidence>
<evidence type="ECO:0000259" key="9">
    <source>
        <dbReference type="PROSITE" id="PS50112"/>
    </source>
</evidence>
<feature type="domain" description="PAS" evidence="9">
    <location>
        <begin position="255"/>
        <end position="327"/>
    </location>
</feature>
<dbReference type="SMART" id="SM00086">
    <property type="entry name" value="PAC"/>
    <property type="match status" value="5"/>
</dbReference>
<feature type="domain" description="Histidine kinase" evidence="8">
    <location>
        <begin position="673"/>
        <end position="928"/>
    </location>
</feature>
<evidence type="ECO:0000256" key="6">
    <source>
        <dbReference type="ARBA" id="ARBA00023012"/>
    </source>
</evidence>
<feature type="domain" description="PAS" evidence="9">
    <location>
        <begin position="130"/>
        <end position="172"/>
    </location>
</feature>
<keyword evidence="7" id="KW-0175">Coiled coil</keyword>
<dbReference type="PANTHER" id="PTHR43304:SF1">
    <property type="entry name" value="PAC DOMAIN-CONTAINING PROTEIN"/>
    <property type="match status" value="1"/>
</dbReference>
<dbReference type="PROSITE" id="PS50113">
    <property type="entry name" value="PAC"/>
    <property type="match status" value="1"/>
</dbReference>
<dbReference type="PROSITE" id="PS50112">
    <property type="entry name" value="PAS"/>
    <property type="match status" value="3"/>
</dbReference>
<dbReference type="InterPro" id="IPR036097">
    <property type="entry name" value="HisK_dim/P_sf"/>
</dbReference>
<dbReference type="Gene3D" id="3.30.450.20">
    <property type="entry name" value="PAS domain"/>
    <property type="match status" value="5"/>
</dbReference>
<dbReference type="InterPro" id="IPR003661">
    <property type="entry name" value="HisK_dim/P_dom"/>
</dbReference>
<evidence type="ECO:0000313" key="12">
    <source>
        <dbReference type="Proteomes" id="UP001056708"/>
    </source>
</evidence>
<keyword evidence="12" id="KW-1185">Reference proteome</keyword>
<feature type="domain" description="PAS" evidence="9">
    <location>
        <begin position="510"/>
        <end position="552"/>
    </location>
</feature>